<gene>
    <name evidence="2" type="ORF">I6J21_10340</name>
</gene>
<keyword evidence="1" id="KW-0472">Membrane</keyword>
<feature type="transmembrane region" description="Helical" evidence="1">
    <location>
        <begin position="80"/>
        <end position="97"/>
    </location>
</feature>
<keyword evidence="1" id="KW-0812">Transmembrane</keyword>
<evidence type="ECO:0000313" key="2">
    <source>
        <dbReference type="EMBL" id="QRP70162.1"/>
    </source>
</evidence>
<accession>A0AAX1L835</accession>
<dbReference type="Proteomes" id="UP000617681">
    <property type="component" value="Chromosome"/>
</dbReference>
<dbReference type="EMBL" id="CP069534">
    <property type="protein sequence ID" value="QRP70162.1"/>
    <property type="molecule type" value="Genomic_DNA"/>
</dbReference>
<evidence type="ECO:0000256" key="1">
    <source>
        <dbReference type="SAM" id="Phobius"/>
    </source>
</evidence>
<sequence>MHIPKDKDILAIASYIQRIGITHMTRSSFYACACSVLVGLAVYSTALRITLLTFVAAILLCALAIFEYRHATARRPINRTMSLSILVAIIPLVVAYLGTFSNVTALILGLVASALAWFVIRLNTTEDKAGTTADSE</sequence>
<feature type="transmembrane region" description="Helical" evidence="1">
    <location>
        <begin position="49"/>
        <end position="68"/>
    </location>
</feature>
<name>A0AAX1L835_9CORY</name>
<evidence type="ECO:0000313" key="3">
    <source>
        <dbReference type="Proteomes" id="UP000617681"/>
    </source>
</evidence>
<reference evidence="2" key="1">
    <citation type="submission" date="2021-02" db="EMBL/GenBank/DDBJ databases">
        <title>FDA dAtabase for Regulatory Grade micrObial Sequences (FDA-ARGOS): Supporting development and validation of Infectious Disease Dx tests.</title>
        <authorList>
            <person name="Sproer C."/>
            <person name="Gronow S."/>
            <person name="Severitt S."/>
            <person name="Schroder I."/>
            <person name="Tallon L."/>
            <person name="Sadzewicz L."/>
            <person name="Zhao X."/>
            <person name="Boylan J."/>
            <person name="Ott S."/>
            <person name="Bowen H."/>
            <person name="Vavikolanu K."/>
            <person name="Mehta A."/>
            <person name="Aluvathingal J."/>
            <person name="Nadendla S."/>
            <person name="Lowell S."/>
            <person name="Myers T."/>
            <person name="Yan Y."/>
            <person name="Sichtig H."/>
        </authorList>
    </citation>
    <scope>NUCLEOTIDE SEQUENCE</scope>
    <source>
        <strain evidence="2">FDAARGOS_1191</strain>
    </source>
</reference>
<protein>
    <submittedName>
        <fullName evidence="2">Uncharacterized protein</fullName>
    </submittedName>
</protein>
<organism evidence="2 3">
    <name type="scientific">Corynebacterium glucuronolyticum</name>
    <dbReference type="NCBI Taxonomy" id="39791"/>
    <lineage>
        <taxon>Bacteria</taxon>
        <taxon>Bacillati</taxon>
        <taxon>Actinomycetota</taxon>
        <taxon>Actinomycetes</taxon>
        <taxon>Mycobacteriales</taxon>
        <taxon>Corynebacteriaceae</taxon>
        <taxon>Corynebacterium</taxon>
    </lineage>
</organism>
<keyword evidence="1" id="KW-1133">Transmembrane helix</keyword>
<feature type="transmembrane region" description="Helical" evidence="1">
    <location>
        <begin position="27"/>
        <end position="43"/>
    </location>
</feature>
<proteinExistence type="predicted"/>
<feature type="transmembrane region" description="Helical" evidence="1">
    <location>
        <begin position="103"/>
        <end position="120"/>
    </location>
</feature>
<dbReference type="AlphaFoldDB" id="A0AAX1L835"/>